<dbReference type="Proteomes" id="UP000295438">
    <property type="component" value="Unassembled WGS sequence"/>
</dbReference>
<comment type="caution">
    <text evidence="1">The sequence shown here is derived from an EMBL/GenBank/DDBJ whole genome shotgun (WGS) entry which is preliminary data.</text>
</comment>
<name>A0A4R5UZF3_9BACT</name>
<reference evidence="1 2" key="1">
    <citation type="submission" date="2019-03" db="EMBL/GenBank/DDBJ databases">
        <title>Algoriphagus aquimaris sp. nov., isolated form marine sediment in Pohang, Korea.</title>
        <authorList>
            <person name="Kim J."/>
            <person name="Yoon S.-H."/>
            <person name="Lee S.-S."/>
        </authorList>
    </citation>
    <scope>NUCLEOTIDE SEQUENCE [LARGE SCALE GENOMIC DNA]</scope>
    <source>
        <strain evidence="1 2">F21</strain>
    </source>
</reference>
<proteinExistence type="predicted"/>
<keyword evidence="2" id="KW-1185">Reference proteome</keyword>
<protein>
    <submittedName>
        <fullName evidence="1">Uncharacterized protein</fullName>
    </submittedName>
</protein>
<gene>
    <name evidence="1" type="ORF">E1898_09400</name>
</gene>
<organism evidence="1 2">
    <name type="scientific">Algoriphagus formosus</name>
    <dbReference type="NCBI Taxonomy" id="2007308"/>
    <lineage>
        <taxon>Bacteria</taxon>
        <taxon>Pseudomonadati</taxon>
        <taxon>Bacteroidota</taxon>
        <taxon>Cytophagia</taxon>
        <taxon>Cytophagales</taxon>
        <taxon>Cyclobacteriaceae</taxon>
        <taxon>Algoriphagus</taxon>
    </lineage>
</organism>
<dbReference type="AlphaFoldDB" id="A0A4R5UZF3"/>
<evidence type="ECO:0000313" key="1">
    <source>
        <dbReference type="EMBL" id="TDK44782.1"/>
    </source>
</evidence>
<dbReference type="EMBL" id="SMUW01000033">
    <property type="protein sequence ID" value="TDK44782.1"/>
    <property type="molecule type" value="Genomic_DNA"/>
</dbReference>
<dbReference type="RefSeq" id="WP_133390681.1">
    <property type="nucleotide sequence ID" value="NZ_SMUW01000033.1"/>
</dbReference>
<accession>A0A4R5UZF3</accession>
<evidence type="ECO:0000313" key="2">
    <source>
        <dbReference type="Proteomes" id="UP000295438"/>
    </source>
</evidence>
<sequence length="61" mass="6796">MSAFTVLFSAPFFVGAQEVEEPGFGEPTLRKMYCNSQKTYYACKYLSEGEDCPLSGTTTCY</sequence>